<reference evidence="2" key="1">
    <citation type="journal article" date="2020" name="Nature">
        <title>Giant virus diversity and host interactions through global metagenomics.</title>
        <authorList>
            <person name="Schulz F."/>
            <person name="Roux S."/>
            <person name="Paez-Espino D."/>
            <person name="Jungbluth S."/>
            <person name="Walsh D.A."/>
            <person name="Denef V.J."/>
            <person name="McMahon K.D."/>
            <person name="Konstantinidis K.T."/>
            <person name="Eloe-Fadrosh E.A."/>
            <person name="Kyrpides N.C."/>
            <person name="Woyke T."/>
        </authorList>
    </citation>
    <scope>NUCLEOTIDE SEQUENCE</scope>
    <source>
        <strain evidence="2">GVMAG-M-3300023179-150</strain>
    </source>
</reference>
<dbReference type="AlphaFoldDB" id="A0A6C0E6E9"/>
<evidence type="ECO:0000313" key="2">
    <source>
        <dbReference type="EMBL" id="QHT24746.1"/>
    </source>
</evidence>
<name>A0A6C0E6E9_9ZZZZ</name>
<protein>
    <submittedName>
        <fullName evidence="2">Uncharacterized protein</fullName>
    </submittedName>
</protein>
<feature type="compositionally biased region" description="Acidic residues" evidence="1">
    <location>
        <begin position="326"/>
        <end position="353"/>
    </location>
</feature>
<accession>A0A6C0E6E9</accession>
<sequence length="421" mass="49310">MNSLKEIYQEHIKEERYQKYHQIIFKVDLGANTHSILDENVIVENLKILQIIDWMPFLNKIGLVVEDYYVRFMINSCGQYFIKLSIVYPSISTILEYKNSLCILPECNQKIFNYWSCFCQYHSSKSELINDTTLINQYFEKRSEELKNLHDSYQKQENLVHYLKTQFNEPTFEIKNTHIDPNISCHLTIVYDTSNLTDIDLEDDLELDQYIFDSTINNDDDLINHSTLEDILELFDTHLDNESPPFDNTQNNLDECENEPMDLLDTKDDNLVVQEGKLETKDEIDTKDDNLVVQEGKLETKDEIDTDNLVVQEEELETKENNLVVQEEELETKEEPNEYSDESSDESDNEFGNELDNYLDPSDPLEPLENDEMCESSPDLFGTDSELSENEDMHDISKEELEEMIAELAKYHLRNMKGNAS</sequence>
<organism evidence="2">
    <name type="scientific">viral metagenome</name>
    <dbReference type="NCBI Taxonomy" id="1070528"/>
    <lineage>
        <taxon>unclassified sequences</taxon>
        <taxon>metagenomes</taxon>
        <taxon>organismal metagenomes</taxon>
    </lineage>
</organism>
<evidence type="ECO:0000256" key="1">
    <source>
        <dbReference type="SAM" id="MobiDB-lite"/>
    </source>
</evidence>
<proteinExistence type="predicted"/>
<feature type="region of interest" description="Disordered" evidence="1">
    <location>
        <begin position="314"/>
        <end position="392"/>
    </location>
</feature>
<dbReference type="EMBL" id="MN739748">
    <property type="protein sequence ID" value="QHT24746.1"/>
    <property type="molecule type" value="Genomic_DNA"/>
</dbReference>